<organism evidence="11 12">
    <name type="scientific">Dipteronia sinensis</name>
    <dbReference type="NCBI Taxonomy" id="43782"/>
    <lineage>
        <taxon>Eukaryota</taxon>
        <taxon>Viridiplantae</taxon>
        <taxon>Streptophyta</taxon>
        <taxon>Embryophyta</taxon>
        <taxon>Tracheophyta</taxon>
        <taxon>Spermatophyta</taxon>
        <taxon>Magnoliopsida</taxon>
        <taxon>eudicotyledons</taxon>
        <taxon>Gunneridae</taxon>
        <taxon>Pentapetalae</taxon>
        <taxon>rosids</taxon>
        <taxon>malvids</taxon>
        <taxon>Sapindales</taxon>
        <taxon>Sapindaceae</taxon>
        <taxon>Hippocastanoideae</taxon>
        <taxon>Acereae</taxon>
        <taxon>Dipteronia</taxon>
    </lineage>
</organism>
<dbReference type="GO" id="GO:0003700">
    <property type="term" value="F:DNA-binding transcription factor activity"/>
    <property type="evidence" value="ECO:0007669"/>
    <property type="project" value="InterPro"/>
</dbReference>
<dbReference type="AlphaFoldDB" id="A0AAE0AQC4"/>
<proteinExistence type="inferred from homology"/>
<comment type="similarity">
    <text evidence="8">Belongs to the WUS homeobox family.</text>
</comment>
<evidence type="ECO:0000313" key="11">
    <source>
        <dbReference type="EMBL" id="KAK3221915.1"/>
    </source>
</evidence>
<name>A0AAE0AQC4_9ROSI</name>
<evidence type="ECO:0000256" key="1">
    <source>
        <dbReference type="ARBA" id="ARBA00004123"/>
    </source>
</evidence>
<dbReference type="InterPro" id="IPR009057">
    <property type="entry name" value="Homeodomain-like_sf"/>
</dbReference>
<dbReference type="GO" id="GO:0099402">
    <property type="term" value="P:plant organ development"/>
    <property type="evidence" value="ECO:0007669"/>
    <property type="project" value="InterPro"/>
</dbReference>
<keyword evidence="4 9" id="KW-0238">DNA-binding</keyword>
<dbReference type="EMBL" id="JANJYJ010000003">
    <property type="protein sequence ID" value="KAK3221915.1"/>
    <property type="molecule type" value="Genomic_DNA"/>
</dbReference>
<dbReference type="SUPFAM" id="SSF46689">
    <property type="entry name" value="Homeodomain-like"/>
    <property type="match status" value="1"/>
</dbReference>
<evidence type="ECO:0000256" key="9">
    <source>
        <dbReference type="RuleBase" id="RU000682"/>
    </source>
</evidence>
<keyword evidence="7 9" id="KW-0539">Nucleus</keyword>
<keyword evidence="2" id="KW-0217">Developmental protein</keyword>
<protein>
    <recommendedName>
        <fullName evidence="10">Homeobox domain-containing protein</fullName>
    </recommendedName>
</protein>
<dbReference type="PANTHER" id="PTHR45940:SF13">
    <property type="entry name" value="WUSCHEL-RELATED HOMEOBOX 1"/>
    <property type="match status" value="1"/>
</dbReference>
<dbReference type="GO" id="GO:0003677">
    <property type="term" value="F:DNA binding"/>
    <property type="evidence" value="ECO:0007669"/>
    <property type="project" value="UniProtKB-KW"/>
</dbReference>
<evidence type="ECO:0000256" key="6">
    <source>
        <dbReference type="ARBA" id="ARBA00023163"/>
    </source>
</evidence>
<keyword evidence="3" id="KW-0805">Transcription regulation</keyword>
<sequence length="150" mass="17234">MGCSHLNDLNMSSSSFSTISCYWSTTAIWLPLNPNPNTHFPQSISPLALCNYQANGTEQSRTEFMGNSRWNPTPEQLLALEEMYRQGTLTPTAEQIQHIATQLCRLARLKEILCSTGRVQNHKAKERQKRCREMEMMNPEEKQHPCKYLS</sequence>
<dbReference type="GO" id="GO:0005634">
    <property type="term" value="C:nucleus"/>
    <property type="evidence" value="ECO:0007669"/>
    <property type="project" value="UniProtKB-SubCell"/>
</dbReference>
<evidence type="ECO:0000256" key="7">
    <source>
        <dbReference type="ARBA" id="ARBA00023242"/>
    </source>
</evidence>
<evidence type="ECO:0000256" key="8">
    <source>
        <dbReference type="ARBA" id="ARBA00024040"/>
    </source>
</evidence>
<evidence type="ECO:0000259" key="10">
    <source>
        <dbReference type="Pfam" id="PF00046"/>
    </source>
</evidence>
<dbReference type="InterPro" id="IPR001356">
    <property type="entry name" value="HD"/>
</dbReference>
<keyword evidence="5 9" id="KW-0371">Homeobox</keyword>
<evidence type="ECO:0000313" key="12">
    <source>
        <dbReference type="Proteomes" id="UP001281410"/>
    </source>
</evidence>
<reference evidence="11" key="1">
    <citation type="journal article" date="2023" name="Plant J.">
        <title>Genome sequences and population genomics provide insights into the demographic history, inbreeding, and mutation load of two 'living fossil' tree species of Dipteronia.</title>
        <authorList>
            <person name="Feng Y."/>
            <person name="Comes H.P."/>
            <person name="Chen J."/>
            <person name="Zhu S."/>
            <person name="Lu R."/>
            <person name="Zhang X."/>
            <person name="Li P."/>
            <person name="Qiu J."/>
            <person name="Olsen K.M."/>
            <person name="Qiu Y."/>
        </authorList>
    </citation>
    <scope>NUCLEOTIDE SEQUENCE</scope>
    <source>
        <strain evidence="11">NBL</strain>
    </source>
</reference>
<dbReference type="Proteomes" id="UP001281410">
    <property type="component" value="Unassembled WGS sequence"/>
</dbReference>
<evidence type="ECO:0000256" key="5">
    <source>
        <dbReference type="ARBA" id="ARBA00023155"/>
    </source>
</evidence>
<dbReference type="Pfam" id="PF00046">
    <property type="entry name" value="Homeodomain"/>
    <property type="match status" value="1"/>
</dbReference>
<evidence type="ECO:0000256" key="4">
    <source>
        <dbReference type="ARBA" id="ARBA00023125"/>
    </source>
</evidence>
<feature type="domain" description="Homeobox" evidence="10">
    <location>
        <begin position="68"/>
        <end position="103"/>
    </location>
</feature>
<dbReference type="PANTHER" id="PTHR45940">
    <property type="entry name" value="WUSCHEL-RELATED HOMEOBOX 1-RELATED"/>
    <property type="match status" value="1"/>
</dbReference>
<evidence type="ECO:0000256" key="2">
    <source>
        <dbReference type="ARBA" id="ARBA00022473"/>
    </source>
</evidence>
<comment type="subcellular location">
    <subcellularLocation>
        <location evidence="1 9">Nucleus</location>
    </subcellularLocation>
</comment>
<keyword evidence="12" id="KW-1185">Reference proteome</keyword>
<dbReference type="InterPro" id="IPR044555">
    <property type="entry name" value="WUSCHEL-like"/>
</dbReference>
<accession>A0AAE0AQC4</accession>
<gene>
    <name evidence="11" type="ORF">Dsin_008940</name>
</gene>
<evidence type="ECO:0000256" key="3">
    <source>
        <dbReference type="ARBA" id="ARBA00023015"/>
    </source>
</evidence>
<comment type="caution">
    <text evidence="11">The sequence shown here is derived from an EMBL/GenBank/DDBJ whole genome shotgun (WGS) entry which is preliminary data.</text>
</comment>
<keyword evidence="6" id="KW-0804">Transcription</keyword>